<accession>A0A166EYW5</accession>
<organism evidence="1 2">
    <name type="scientific">Daucus carota subsp. sativus</name>
    <name type="common">Carrot</name>
    <dbReference type="NCBI Taxonomy" id="79200"/>
    <lineage>
        <taxon>Eukaryota</taxon>
        <taxon>Viridiplantae</taxon>
        <taxon>Streptophyta</taxon>
        <taxon>Embryophyta</taxon>
        <taxon>Tracheophyta</taxon>
        <taxon>Spermatophyta</taxon>
        <taxon>Magnoliopsida</taxon>
        <taxon>eudicotyledons</taxon>
        <taxon>Gunneridae</taxon>
        <taxon>Pentapetalae</taxon>
        <taxon>asterids</taxon>
        <taxon>campanulids</taxon>
        <taxon>Apiales</taxon>
        <taxon>Apiaceae</taxon>
        <taxon>Apioideae</taxon>
        <taxon>Scandiceae</taxon>
        <taxon>Daucinae</taxon>
        <taxon>Daucus</taxon>
        <taxon>Daucus sect. Daucus</taxon>
    </lineage>
</organism>
<sequence>MSMAARRAIAIMYTIHEADEAFIAAACEAEQKLESGQISGKKSLILKWLAVVAVVLIQCATLVFIVVYSATEEHLGRLLILLLIMLMDPLIYWYVKRVYHKTRAYIEATELIKKAKELQAEMNKLTQRLHKPSRHSAIHINNLINSRPC</sequence>
<evidence type="ECO:0000313" key="2">
    <source>
        <dbReference type="Proteomes" id="UP000077755"/>
    </source>
</evidence>
<protein>
    <submittedName>
        <fullName evidence="1">Uncharacterized protein</fullName>
    </submittedName>
</protein>
<keyword evidence="2" id="KW-1185">Reference proteome</keyword>
<reference evidence="1" key="1">
    <citation type="journal article" date="2016" name="Nat. Genet.">
        <title>A high-quality carrot genome assembly provides new insights into carotenoid accumulation and asterid genome evolution.</title>
        <authorList>
            <person name="Iorizzo M."/>
            <person name="Ellison S."/>
            <person name="Senalik D."/>
            <person name="Zeng P."/>
            <person name="Satapoomin P."/>
            <person name="Huang J."/>
            <person name="Bowman M."/>
            <person name="Iovene M."/>
            <person name="Sanseverino W."/>
            <person name="Cavagnaro P."/>
            <person name="Yildiz M."/>
            <person name="Macko-Podgorni A."/>
            <person name="Moranska E."/>
            <person name="Grzebelus E."/>
            <person name="Grzebelus D."/>
            <person name="Ashrafi H."/>
            <person name="Zheng Z."/>
            <person name="Cheng S."/>
            <person name="Spooner D."/>
            <person name="Van Deynze A."/>
            <person name="Simon P."/>
        </authorList>
    </citation>
    <scope>NUCLEOTIDE SEQUENCE</scope>
    <source>
        <tissue evidence="1">Leaf</tissue>
    </source>
</reference>
<proteinExistence type="predicted"/>
<evidence type="ECO:0000313" key="1">
    <source>
        <dbReference type="EMBL" id="WOG89783.1"/>
    </source>
</evidence>
<dbReference type="Proteomes" id="UP000077755">
    <property type="component" value="Chromosome 2"/>
</dbReference>
<name>A0A166EYW5_DAUCS</name>
<reference evidence="1" key="2">
    <citation type="submission" date="2022-03" db="EMBL/GenBank/DDBJ databases">
        <title>Draft title - Genomic analysis of global carrot germplasm unveils the trajectory of domestication and the origin of high carotenoid orange carrot.</title>
        <authorList>
            <person name="Iorizzo M."/>
            <person name="Ellison S."/>
            <person name="Senalik D."/>
            <person name="Macko-Podgorni A."/>
            <person name="Grzebelus D."/>
            <person name="Bostan H."/>
            <person name="Rolling W."/>
            <person name="Curaba J."/>
            <person name="Simon P."/>
        </authorList>
    </citation>
    <scope>NUCLEOTIDE SEQUENCE</scope>
    <source>
        <tissue evidence="1">Leaf</tissue>
    </source>
</reference>
<dbReference type="Gramene" id="KZN07147">
    <property type="protein sequence ID" value="KZN07147"/>
    <property type="gene ID" value="DCAR_007984"/>
</dbReference>
<dbReference type="AlphaFoldDB" id="A0A166EYW5"/>
<gene>
    <name evidence="1" type="ORF">DCAR_0209022</name>
</gene>
<dbReference type="EMBL" id="CP093344">
    <property type="protein sequence ID" value="WOG89783.1"/>
    <property type="molecule type" value="Genomic_DNA"/>
</dbReference>